<evidence type="ECO:0000256" key="1">
    <source>
        <dbReference type="SAM" id="MobiDB-lite"/>
    </source>
</evidence>
<name>A0A5C3K9G9_COPMA</name>
<feature type="compositionally biased region" description="Basic and acidic residues" evidence="1">
    <location>
        <begin position="76"/>
        <end position="98"/>
    </location>
</feature>
<feature type="compositionally biased region" description="Basic and acidic residues" evidence="1">
    <location>
        <begin position="8"/>
        <end position="19"/>
    </location>
</feature>
<gene>
    <name evidence="2" type="ORF">FA15DRAFT_661960</name>
</gene>
<protein>
    <submittedName>
        <fullName evidence="2">Uncharacterized protein</fullName>
    </submittedName>
</protein>
<feature type="region of interest" description="Disordered" evidence="1">
    <location>
        <begin position="1"/>
        <end position="120"/>
    </location>
</feature>
<evidence type="ECO:0000313" key="2">
    <source>
        <dbReference type="EMBL" id="TFK16706.1"/>
    </source>
</evidence>
<dbReference type="Proteomes" id="UP000307440">
    <property type="component" value="Unassembled WGS sequence"/>
</dbReference>
<proteinExistence type="predicted"/>
<reference evidence="2 3" key="1">
    <citation type="journal article" date="2019" name="Nat. Ecol. Evol.">
        <title>Megaphylogeny resolves global patterns of mushroom evolution.</title>
        <authorList>
            <person name="Varga T."/>
            <person name="Krizsan K."/>
            <person name="Foldi C."/>
            <person name="Dima B."/>
            <person name="Sanchez-Garcia M."/>
            <person name="Sanchez-Ramirez S."/>
            <person name="Szollosi G.J."/>
            <person name="Szarkandi J.G."/>
            <person name="Papp V."/>
            <person name="Albert L."/>
            <person name="Andreopoulos W."/>
            <person name="Angelini C."/>
            <person name="Antonin V."/>
            <person name="Barry K.W."/>
            <person name="Bougher N.L."/>
            <person name="Buchanan P."/>
            <person name="Buyck B."/>
            <person name="Bense V."/>
            <person name="Catcheside P."/>
            <person name="Chovatia M."/>
            <person name="Cooper J."/>
            <person name="Damon W."/>
            <person name="Desjardin D."/>
            <person name="Finy P."/>
            <person name="Geml J."/>
            <person name="Haridas S."/>
            <person name="Hughes K."/>
            <person name="Justo A."/>
            <person name="Karasinski D."/>
            <person name="Kautmanova I."/>
            <person name="Kiss B."/>
            <person name="Kocsube S."/>
            <person name="Kotiranta H."/>
            <person name="LaButti K.M."/>
            <person name="Lechner B.E."/>
            <person name="Liimatainen K."/>
            <person name="Lipzen A."/>
            <person name="Lukacs Z."/>
            <person name="Mihaltcheva S."/>
            <person name="Morgado L.N."/>
            <person name="Niskanen T."/>
            <person name="Noordeloos M.E."/>
            <person name="Ohm R.A."/>
            <person name="Ortiz-Santana B."/>
            <person name="Ovrebo C."/>
            <person name="Racz N."/>
            <person name="Riley R."/>
            <person name="Savchenko A."/>
            <person name="Shiryaev A."/>
            <person name="Soop K."/>
            <person name="Spirin V."/>
            <person name="Szebenyi C."/>
            <person name="Tomsovsky M."/>
            <person name="Tulloss R.E."/>
            <person name="Uehling J."/>
            <person name="Grigoriev I.V."/>
            <person name="Vagvolgyi C."/>
            <person name="Papp T."/>
            <person name="Martin F.M."/>
            <person name="Miettinen O."/>
            <person name="Hibbett D.S."/>
            <person name="Nagy L.G."/>
        </authorList>
    </citation>
    <scope>NUCLEOTIDE SEQUENCE [LARGE SCALE GENOMIC DNA]</scope>
    <source>
        <strain evidence="2 3">CBS 121175</strain>
    </source>
</reference>
<accession>A0A5C3K9G9</accession>
<dbReference type="EMBL" id="ML210664">
    <property type="protein sequence ID" value="TFK16706.1"/>
    <property type="molecule type" value="Genomic_DNA"/>
</dbReference>
<feature type="compositionally biased region" description="Acidic residues" evidence="1">
    <location>
        <begin position="63"/>
        <end position="75"/>
    </location>
</feature>
<feature type="compositionally biased region" description="Basic and acidic residues" evidence="1">
    <location>
        <begin position="36"/>
        <end position="50"/>
    </location>
</feature>
<keyword evidence="3" id="KW-1185">Reference proteome</keyword>
<evidence type="ECO:0000313" key="3">
    <source>
        <dbReference type="Proteomes" id="UP000307440"/>
    </source>
</evidence>
<feature type="compositionally biased region" description="Polar residues" evidence="1">
    <location>
        <begin position="22"/>
        <end position="32"/>
    </location>
</feature>
<dbReference type="AlphaFoldDB" id="A0A5C3K9G9"/>
<organism evidence="2 3">
    <name type="scientific">Coprinopsis marcescibilis</name>
    <name type="common">Agaric fungus</name>
    <name type="synonym">Psathyrella marcescibilis</name>
    <dbReference type="NCBI Taxonomy" id="230819"/>
    <lineage>
        <taxon>Eukaryota</taxon>
        <taxon>Fungi</taxon>
        <taxon>Dikarya</taxon>
        <taxon>Basidiomycota</taxon>
        <taxon>Agaricomycotina</taxon>
        <taxon>Agaricomycetes</taxon>
        <taxon>Agaricomycetidae</taxon>
        <taxon>Agaricales</taxon>
        <taxon>Agaricineae</taxon>
        <taxon>Psathyrellaceae</taxon>
        <taxon>Coprinopsis</taxon>
    </lineage>
</organism>
<sequence>MLGFLLGKKSEGKEGKVKPSGDTASGLSTIQLESIGDIRDRGNKLDKDDISNEGNNSKNGNVGDDDVSDSNNESETDGKGNTDDKDNEVNEYYGKSDDESAGGLVDSESEMELEGWDSECSDDFKMENVKLDASDSKMDQD</sequence>
<feature type="compositionally biased region" description="Acidic residues" evidence="1">
    <location>
        <begin position="107"/>
        <end position="120"/>
    </location>
</feature>